<dbReference type="OrthoDB" id="7765058at2759"/>
<dbReference type="GO" id="GO:0003677">
    <property type="term" value="F:DNA binding"/>
    <property type="evidence" value="ECO:0007669"/>
    <property type="project" value="InterPro"/>
</dbReference>
<dbReference type="Pfam" id="PF10601">
    <property type="entry name" value="zf-LITAF-like"/>
    <property type="match status" value="1"/>
</dbReference>
<dbReference type="GO" id="GO:0008270">
    <property type="term" value="F:zinc ion binding"/>
    <property type="evidence" value="ECO:0007669"/>
    <property type="project" value="UniProtKB-KW"/>
</dbReference>
<dbReference type="Proteomes" id="UP001107558">
    <property type="component" value="Chromosome 2"/>
</dbReference>
<reference evidence="5" key="1">
    <citation type="submission" date="2021-03" db="EMBL/GenBank/DDBJ databases">
        <title>Chromosome level genome of the anhydrobiotic midge Polypedilum vanderplanki.</title>
        <authorList>
            <person name="Yoshida Y."/>
            <person name="Kikawada T."/>
            <person name="Gusev O."/>
        </authorList>
    </citation>
    <scope>NUCLEOTIDE SEQUENCE</scope>
    <source>
        <strain evidence="5">NIAS01</strain>
        <tissue evidence="5">Whole body or cell culture</tissue>
    </source>
</reference>
<protein>
    <recommendedName>
        <fullName evidence="4">LITAF domain-containing protein</fullName>
    </recommendedName>
</protein>
<name>A0A9J6BY96_POLVA</name>
<proteinExistence type="predicted"/>
<evidence type="ECO:0000256" key="3">
    <source>
        <dbReference type="ARBA" id="ARBA00022833"/>
    </source>
</evidence>
<dbReference type="InterPro" id="IPR003656">
    <property type="entry name" value="Znf_BED"/>
</dbReference>
<evidence type="ECO:0000313" key="5">
    <source>
        <dbReference type="EMBL" id="KAG5674852.1"/>
    </source>
</evidence>
<dbReference type="EMBL" id="JADBJN010000002">
    <property type="protein sequence ID" value="KAG5674852.1"/>
    <property type="molecule type" value="Genomic_DNA"/>
</dbReference>
<accession>A0A9J6BY96</accession>
<evidence type="ECO:0000313" key="6">
    <source>
        <dbReference type="Proteomes" id="UP001107558"/>
    </source>
</evidence>
<feature type="domain" description="LITAF" evidence="4">
    <location>
        <begin position="163"/>
        <end position="231"/>
    </location>
</feature>
<dbReference type="SMART" id="SM00714">
    <property type="entry name" value="LITAF"/>
    <property type="match status" value="1"/>
</dbReference>
<gene>
    <name evidence="5" type="ORF">PVAND_004797</name>
</gene>
<comment type="caution">
    <text evidence="5">The sequence shown here is derived from an EMBL/GenBank/DDBJ whole genome shotgun (WGS) entry which is preliminary data.</text>
</comment>
<dbReference type="Pfam" id="PF02892">
    <property type="entry name" value="zf-BED"/>
    <property type="match status" value="1"/>
</dbReference>
<evidence type="ECO:0000256" key="2">
    <source>
        <dbReference type="ARBA" id="ARBA00022771"/>
    </source>
</evidence>
<keyword evidence="6" id="KW-1185">Reference proteome</keyword>
<sequence>MTLVLKCLICHEEIEYSKHNPTELVKHMKTAHPREKNKQVLRESIEKVDKAIEVCLGENQKTFYKVIAKEIQTDIAMCDMANISTCKCDDALNTKVETSDDEITEIYVNKQKKTSSTILSKPEKRVDLKSTKNKNPEKEKLLKHKRPMKFYKTSIEHWRPIGDAKIHCPRCQSHKRPVIRSQKQHVTSSSIASSFLMACWPLCSSPCFLPEPKYENLHCPVCNFHLGIFDHQKKTVSSNPHIGE</sequence>
<evidence type="ECO:0000259" key="4">
    <source>
        <dbReference type="SMART" id="SM00714"/>
    </source>
</evidence>
<organism evidence="5 6">
    <name type="scientific">Polypedilum vanderplanki</name>
    <name type="common">Sleeping chironomid midge</name>
    <dbReference type="NCBI Taxonomy" id="319348"/>
    <lineage>
        <taxon>Eukaryota</taxon>
        <taxon>Metazoa</taxon>
        <taxon>Ecdysozoa</taxon>
        <taxon>Arthropoda</taxon>
        <taxon>Hexapoda</taxon>
        <taxon>Insecta</taxon>
        <taxon>Pterygota</taxon>
        <taxon>Neoptera</taxon>
        <taxon>Endopterygota</taxon>
        <taxon>Diptera</taxon>
        <taxon>Nematocera</taxon>
        <taxon>Chironomoidea</taxon>
        <taxon>Chironomidae</taxon>
        <taxon>Chironominae</taxon>
        <taxon>Polypedilum</taxon>
        <taxon>Polypedilum</taxon>
    </lineage>
</organism>
<dbReference type="InterPro" id="IPR006629">
    <property type="entry name" value="LITAF"/>
</dbReference>
<keyword evidence="1" id="KW-0479">Metal-binding</keyword>
<evidence type="ECO:0000256" key="1">
    <source>
        <dbReference type="ARBA" id="ARBA00022723"/>
    </source>
</evidence>
<keyword evidence="3" id="KW-0862">Zinc</keyword>
<dbReference type="AlphaFoldDB" id="A0A9J6BY96"/>
<keyword evidence="2" id="KW-0863">Zinc-finger</keyword>